<protein>
    <submittedName>
        <fullName evidence="1">Uncharacterized protein</fullName>
    </submittedName>
</protein>
<reference evidence="1 2" key="1">
    <citation type="journal article" date="2022" name="Allergy">
        <title>Genome assembly and annotation of Periplaneta americana reveal a comprehensive cockroach allergen profile.</title>
        <authorList>
            <person name="Wang L."/>
            <person name="Xiong Q."/>
            <person name="Saelim N."/>
            <person name="Wang L."/>
            <person name="Nong W."/>
            <person name="Wan A.T."/>
            <person name="Shi M."/>
            <person name="Liu X."/>
            <person name="Cao Q."/>
            <person name="Hui J.H.L."/>
            <person name="Sookrung N."/>
            <person name="Leung T.F."/>
            <person name="Tungtrongchitr A."/>
            <person name="Tsui S.K.W."/>
        </authorList>
    </citation>
    <scope>NUCLEOTIDE SEQUENCE [LARGE SCALE GENOMIC DNA]</scope>
    <source>
        <strain evidence="1">PWHHKU_190912</strain>
    </source>
</reference>
<dbReference type="Proteomes" id="UP001148838">
    <property type="component" value="Unassembled WGS sequence"/>
</dbReference>
<sequence>MAGLCESANEPPGSLKATVFNSRSEDRITGWIARASSNDIMEKDTWYRLKAQLRMDISRLVIVNPMDDGLIRKIVTCDEKWSYYRKPGTSKQDSILVSLPKSSLNKIGSASK</sequence>
<accession>A0ABQ8SWS1</accession>
<name>A0ABQ8SWS1_PERAM</name>
<keyword evidence="2" id="KW-1185">Reference proteome</keyword>
<comment type="caution">
    <text evidence="1">The sequence shown here is derived from an EMBL/GenBank/DDBJ whole genome shotgun (WGS) entry which is preliminary data.</text>
</comment>
<evidence type="ECO:0000313" key="1">
    <source>
        <dbReference type="EMBL" id="KAJ4438107.1"/>
    </source>
</evidence>
<organism evidence="1 2">
    <name type="scientific">Periplaneta americana</name>
    <name type="common">American cockroach</name>
    <name type="synonym">Blatta americana</name>
    <dbReference type="NCBI Taxonomy" id="6978"/>
    <lineage>
        <taxon>Eukaryota</taxon>
        <taxon>Metazoa</taxon>
        <taxon>Ecdysozoa</taxon>
        <taxon>Arthropoda</taxon>
        <taxon>Hexapoda</taxon>
        <taxon>Insecta</taxon>
        <taxon>Pterygota</taxon>
        <taxon>Neoptera</taxon>
        <taxon>Polyneoptera</taxon>
        <taxon>Dictyoptera</taxon>
        <taxon>Blattodea</taxon>
        <taxon>Blattoidea</taxon>
        <taxon>Blattidae</taxon>
        <taxon>Blattinae</taxon>
        <taxon>Periplaneta</taxon>
    </lineage>
</organism>
<gene>
    <name evidence="1" type="ORF">ANN_14046</name>
</gene>
<proteinExistence type="predicted"/>
<evidence type="ECO:0000313" key="2">
    <source>
        <dbReference type="Proteomes" id="UP001148838"/>
    </source>
</evidence>
<dbReference type="EMBL" id="JAJSOF020000019">
    <property type="protein sequence ID" value="KAJ4438107.1"/>
    <property type="molecule type" value="Genomic_DNA"/>
</dbReference>